<dbReference type="Gene3D" id="3.40.50.720">
    <property type="entry name" value="NAD(P)-binding Rossmann-like Domain"/>
    <property type="match status" value="1"/>
</dbReference>
<dbReference type="AlphaFoldDB" id="A0A0U1LJZ9"/>
<keyword evidence="2" id="KW-0521">NADP</keyword>
<sequence>MHPREKGTQGQIEPPSKDLPPFPENFGPVFFKNQFRTRISLPTKEIYPNMEELCGIVTGSNTGLGFESAKQLLSLGLTHLVMAVRSIERGTTAAKELLAVNSSAKIDVWQLDMESYDSIRSFARKCKENLSRIDFVILNAGIAPLTFATVPATKHERTVQVNHISTAFLAILLLPILKSKSPGKVPPRLTIVNSVTAHLCKFPNKDKRPLLASFDDTTITPFDPEERYGVSKLLSQLFIVRLAEIVNSEDVIINMVDPGLTKGTRLSRDANGTTAVAAKMFFSIAGRRIDKGAATYIDAVLGHGKETHGCFLMNCQISSLSRWYYSDGKALTDSIWAETLQELNFIGAAEIISSMSSDI</sequence>
<dbReference type="SUPFAM" id="SSF51735">
    <property type="entry name" value="NAD(P)-binding Rossmann-fold domains"/>
    <property type="match status" value="1"/>
</dbReference>
<reference evidence="5 6" key="1">
    <citation type="submission" date="2015-04" db="EMBL/GenBank/DDBJ databases">
        <authorList>
            <person name="Syromyatnikov M.Y."/>
            <person name="Popov V.N."/>
        </authorList>
    </citation>
    <scope>NUCLEOTIDE SEQUENCE [LARGE SCALE GENOMIC DNA]</scope>
    <source>
        <strain evidence="5">WF-38-12</strain>
    </source>
</reference>
<proteinExistence type="inferred from homology"/>
<evidence type="ECO:0000313" key="5">
    <source>
        <dbReference type="EMBL" id="CRG82670.1"/>
    </source>
</evidence>
<organism evidence="5 6">
    <name type="scientific">Talaromyces islandicus</name>
    <name type="common">Penicillium islandicum</name>
    <dbReference type="NCBI Taxonomy" id="28573"/>
    <lineage>
        <taxon>Eukaryota</taxon>
        <taxon>Fungi</taxon>
        <taxon>Dikarya</taxon>
        <taxon>Ascomycota</taxon>
        <taxon>Pezizomycotina</taxon>
        <taxon>Eurotiomycetes</taxon>
        <taxon>Eurotiomycetidae</taxon>
        <taxon>Eurotiales</taxon>
        <taxon>Trichocomaceae</taxon>
        <taxon>Talaromyces</taxon>
        <taxon>Talaromyces sect. Islandici</taxon>
    </lineage>
</organism>
<dbReference type="Pfam" id="PF00106">
    <property type="entry name" value="adh_short"/>
    <property type="match status" value="1"/>
</dbReference>
<evidence type="ECO:0000256" key="1">
    <source>
        <dbReference type="ARBA" id="ARBA00006484"/>
    </source>
</evidence>
<dbReference type="EMBL" id="CVMT01000001">
    <property type="protein sequence ID" value="CRG82670.1"/>
    <property type="molecule type" value="Genomic_DNA"/>
</dbReference>
<dbReference type="InterPro" id="IPR002347">
    <property type="entry name" value="SDR_fam"/>
</dbReference>
<feature type="region of interest" description="Disordered" evidence="4">
    <location>
        <begin position="1"/>
        <end position="20"/>
    </location>
</feature>
<dbReference type="Proteomes" id="UP000054383">
    <property type="component" value="Unassembled WGS sequence"/>
</dbReference>
<evidence type="ECO:0000256" key="2">
    <source>
        <dbReference type="ARBA" id="ARBA00022857"/>
    </source>
</evidence>
<keyword evidence="3" id="KW-0560">Oxidoreductase</keyword>
<dbReference type="STRING" id="28573.A0A0U1LJZ9"/>
<evidence type="ECO:0000313" key="6">
    <source>
        <dbReference type="Proteomes" id="UP000054383"/>
    </source>
</evidence>
<comment type="similarity">
    <text evidence="1">Belongs to the short-chain dehydrogenases/reductases (SDR) family.</text>
</comment>
<evidence type="ECO:0008006" key="7">
    <source>
        <dbReference type="Google" id="ProtNLM"/>
    </source>
</evidence>
<evidence type="ECO:0000256" key="4">
    <source>
        <dbReference type="SAM" id="MobiDB-lite"/>
    </source>
</evidence>
<dbReference type="PRINTS" id="PR00081">
    <property type="entry name" value="GDHRDH"/>
</dbReference>
<dbReference type="PANTHER" id="PTHR24320">
    <property type="entry name" value="RETINOL DEHYDROGENASE"/>
    <property type="match status" value="1"/>
</dbReference>
<dbReference type="OMA" id="CKFPNKD"/>
<dbReference type="InterPro" id="IPR036291">
    <property type="entry name" value="NAD(P)-bd_dom_sf"/>
</dbReference>
<evidence type="ECO:0000256" key="3">
    <source>
        <dbReference type="ARBA" id="ARBA00023002"/>
    </source>
</evidence>
<name>A0A0U1LJZ9_TALIS</name>
<accession>A0A0U1LJZ9</accession>
<dbReference type="PANTHER" id="PTHR24320:SF252">
    <property type="entry name" value="DEHYDROGENASE_REDUCTASE FAMILY PROTEIN, PUTATIVE (AFU_ORTHOLOGUE AFUA_3G08550)-RELATED"/>
    <property type="match status" value="1"/>
</dbReference>
<dbReference type="GO" id="GO:0016491">
    <property type="term" value="F:oxidoreductase activity"/>
    <property type="evidence" value="ECO:0007669"/>
    <property type="project" value="UniProtKB-KW"/>
</dbReference>
<protein>
    <recommendedName>
        <fullName evidence="7">Short-chain dehydrogenase/reductase family protein</fullName>
    </recommendedName>
</protein>
<gene>
    <name evidence="5" type="ORF">PISL3812_00014</name>
</gene>
<dbReference type="OrthoDB" id="191139at2759"/>
<keyword evidence="6" id="KW-1185">Reference proteome</keyword>